<dbReference type="InterPro" id="IPR009677">
    <property type="entry name" value="DUF1266"/>
</dbReference>
<dbReference type="Proteomes" id="UP000676386">
    <property type="component" value="Unassembled WGS sequence"/>
</dbReference>
<gene>
    <name evidence="2" type="ORF">KE626_09735</name>
</gene>
<protein>
    <submittedName>
        <fullName evidence="2">DUF1266 domain-containing protein</fullName>
    </submittedName>
</protein>
<evidence type="ECO:0000313" key="3">
    <source>
        <dbReference type="Proteomes" id="UP000676386"/>
    </source>
</evidence>
<feature type="domain" description="DUF1266" evidence="1">
    <location>
        <begin position="120"/>
        <end position="299"/>
    </location>
</feature>
<name>A0ABS5IZ43_9BACT</name>
<keyword evidence="3" id="KW-1185">Reference proteome</keyword>
<proteinExistence type="predicted"/>
<sequence>MNQQQYMEQYWQQMRDMGFTEEAIAQYRQQMEQAIAHNNDWSAQMNMFAENIKQFNQMFSGDDADVSDTEEPLRVILNPHTQLDAAQQWAVACGADIAFVNRQFLNDITTGSDRYDCREQLSEWWDIDSTEELQEMIAWLQDSGHRIEYDIIWQAINTVSMKESKAFLREYIATNELEEAVVMERLRNTRDALELFREKKLIDKELQPDMLIWDFGRIINLSRAGYDAGYITYEQALEYIMWGVPQIKRTYTSWRHLSLSYQFARCVWNGIEMGSFETLYNNMEHLLVAPDSPWKVLAFSNTQQFPNAL</sequence>
<reference evidence="2 3" key="1">
    <citation type="submission" date="2021-04" db="EMBL/GenBank/DDBJ databases">
        <title>Chitinophaga sp. nov., isolated from the rhizosphere soil.</title>
        <authorList>
            <person name="He S."/>
        </authorList>
    </citation>
    <scope>NUCLEOTIDE SEQUENCE [LARGE SCALE GENOMIC DNA]</scope>
    <source>
        <strain evidence="2 3">2R12</strain>
    </source>
</reference>
<evidence type="ECO:0000259" key="1">
    <source>
        <dbReference type="Pfam" id="PF06889"/>
    </source>
</evidence>
<dbReference type="EMBL" id="JAGTXB010000004">
    <property type="protein sequence ID" value="MBS0027587.1"/>
    <property type="molecule type" value="Genomic_DNA"/>
</dbReference>
<organism evidence="2 3">
    <name type="scientific">Chitinophaga hostae</name>
    <dbReference type="NCBI Taxonomy" id="2831022"/>
    <lineage>
        <taxon>Bacteria</taxon>
        <taxon>Pseudomonadati</taxon>
        <taxon>Bacteroidota</taxon>
        <taxon>Chitinophagia</taxon>
        <taxon>Chitinophagales</taxon>
        <taxon>Chitinophagaceae</taxon>
        <taxon>Chitinophaga</taxon>
    </lineage>
</organism>
<comment type="caution">
    <text evidence="2">The sequence shown here is derived from an EMBL/GenBank/DDBJ whole genome shotgun (WGS) entry which is preliminary data.</text>
</comment>
<accession>A0ABS5IZ43</accession>
<evidence type="ECO:0000313" key="2">
    <source>
        <dbReference type="EMBL" id="MBS0027587.1"/>
    </source>
</evidence>
<dbReference type="RefSeq" id="WP_211972696.1">
    <property type="nucleotide sequence ID" value="NZ_CBFHAM010000001.1"/>
</dbReference>
<dbReference type="Pfam" id="PF06889">
    <property type="entry name" value="DUF1266"/>
    <property type="match status" value="1"/>
</dbReference>